<feature type="region of interest" description="Disordered" evidence="1">
    <location>
        <begin position="64"/>
        <end position="83"/>
    </location>
</feature>
<evidence type="ECO:0000313" key="5">
    <source>
        <dbReference type="Proteomes" id="UP000309450"/>
    </source>
</evidence>
<dbReference type="PROSITE" id="PS51318">
    <property type="entry name" value="TAT"/>
    <property type="match status" value="1"/>
</dbReference>
<organism evidence="4 5">
    <name type="scientific">Aliigemmobacter aestuarii</name>
    <dbReference type="NCBI Taxonomy" id="1445661"/>
    <lineage>
        <taxon>Bacteria</taxon>
        <taxon>Pseudomonadati</taxon>
        <taxon>Pseudomonadota</taxon>
        <taxon>Alphaproteobacteria</taxon>
        <taxon>Rhodobacterales</taxon>
        <taxon>Paracoccaceae</taxon>
        <taxon>Aliigemmobacter</taxon>
    </lineage>
</organism>
<sequence>MTRTRNIKRRFVATLAATATALGLMTAAALPARAETDGADVAKWIAGLAVLAIIADAVEDNRKKSARPAPVPQPVPDWQGVNRHPVPTQPAYPPYGNAWGHHKPVPPVAQPHWPHRPPVVAPVKPPVRVEPQLPRICRVNVQGIRGETRAYAENCLRAQGFWDPLPQHCATPVQIKGRWDRVYGANCMADLGVYGRQKRRN</sequence>
<reference evidence="4 5" key="1">
    <citation type="submission" date="2019-04" db="EMBL/GenBank/DDBJ databases">
        <title>Draft genome sequence of Gemmobacter aestuarii sp. nov.</title>
        <authorList>
            <person name="Hameed A."/>
            <person name="Lin S.-Y."/>
            <person name="Shahina M."/>
            <person name="Lai W.-A."/>
            <person name="Young C.-C."/>
        </authorList>
    </citation>
    <scope>NUCLEOTIDE SEQUENCE [LARGE SCALE GENOMIC DNA]</scope>
    <source>
        <strain evidence="4 5">CC-PW-75</strain>
    </source>
</reference>
<protein>
    <submittedName>
        <fullName evidence="4">Uncharacterized protein</fullName>
    </submittedName>
</protein>
<keyword evidence="5" id="KW-1185">Reference proteome</keyword>
<dbReference type="InterPro" id="IPR006311">
    <property type="entry name" value="TAT_signal"/>
</dbReference>
<keyword evidence="2" id="KW-0812">Transmembrane</keyword>
<evidence type="ECO:0000256" key="1">
    <source>
        <dbReference type="SAM" id="MobiDB-lite"/>
    </source>
</evidence>
<feature type="chain" id="PRO_5020572783" evidence="3">
    <location>
        <begin position="35"/>
        <end position="201"/>
    </location>
</feature>
<dbReference type="AlphaFoldDB" id="A0A4S3MMP6"/>
<keyword evidence="3" id="KW-0732">Signal</keyword>
<evidence type="ECO:0000256" key="3">
    <source>
        <dbReference type="SAM" id="SignalP"/>
    </source>
</evidence>
<dbReference type="EMBL" id="SSND01000002">
    <property type="protein sequence ID" value="THD83710.1"/>
    <property type="molecule type" value="Genomic_DNA"/>
</dbReference>
<dbReference type="OrthoDB" id="7645019at2"/>
<feature type="transmembrane region" description="Helical" evidence="2">
    <location>
        <begin position="41"/>
        <end position="58"/>
    </location>
</feature>
<evidence type="ECO:0000256" key="2">
    <source>
        <dbReference type="SAM" id="Phobius"/>
    </source>
</evidence>
<comment type="caution">
    <text evidence="4">The sequence shown here is derived from an EMBL/GenBank/DDBJ whole genome shotgun (WGS) entry which is preliminary data.</text>
</comment>
<accession>A0A4S3MMP6</accession>
<dbReference type="Proteomes" id="UP000309450">
    <property type="component" value="Unassembled WGS sequence"/>
</dbReference>
<gene>
    <name evidence="4" type="ORF">E7811_10620</name>
</gene>
<keyword evidence="2" id="KW-1133">Transmembrane helix</keyword>
<proteinExistence type="predicted"/>
<keyword evidence="2" id="KW-0472">Membrane</keyword>
<name>A0A4S3MMP6_9RHOB</name>
<evidence type="ECO:0000313" key="4">
    <source>
        <dbReference type="EMBL" id="THD83710.1"/>
    </source>
</evidence>
<feature type="signal peptide" evidence="3">
    <location>
        <begin position="1"/>
        <end position="34"/>
    </location>
</feature>
<dbReference type="RefSeq" id="WP_136394603.1">
    <property type="nucleotide sequence ID" value="NZ_SSND01000002.1"/>
</dbReference>